<reference evidence="5" key="1">
    <citation type="submission" date="2017-01" db="EMBL/GenBank/DDBJ databases">
        <authorList>
            <person name="Varghese N."/>
            <person name="Submissions S."/>
        </authorList>
    </citation>
    <scope>NUCLEOTIDE SEQUENCE [LARGE SCALE GENOMIC DNA]</scope>
    <source>
        <strain evidence="5">DSM 21054</strain>
    </source>
</reference>
<dbReference type="PANTHER" id="PTHR30273:SF2">
    <property type="entry name" value="PROTEIN FECR"/>
    <property type="match status" value="1"/>
</dbReference>
<protein>
    <submittedName>
        <fullName evidence="4">FecR family protein</fullName>
    </submittedName>
</protein>
<gene>
    <name evidence="4" type="ORF">SAMN05421788_109104</name>
</gene>
<accession>A0A1N7R4D4</accession>
<keyword evidence="1" id="KW-1133">Transmembrane helix</keyword>
<dbReference type="Gene3D" id="3.55.50.30">
    <property type="match status" value="1"/>
</dbReference>
<dbReference type="InterPro" id="IPR006860">
    <property type="entry name" value="FecR"/>
</dbReference>
<dbReference type="RefSeq" id="WP_076381426.1">
    <property type="nucleotide sequence ID" value="NZ_AP017422.1"/>
</dbReference>
<evidence type="ECO:0000259" key="2">
    <source>
        <dbReference type="Pfam" id="PF04773"/>
    </source>
</evidence>
<feature type="transmembrane region" description="Helical" evidence="1">
    <location>
        <begin position="86"/>
        <end position="106"/>
    </location>
</feature>
<sequence length="383" mass="42479">MNEELLTSLEKKWLNGTITREEMDLYAAWYSDNQGADVLVPAAIAEDREQHRLQVLSAIEQEIAKEDPAVRFTQPAKVRSVKRATIIYLSGAAAVIVACILSYVLFFPSKKVPQLANVVSDKKPGQAGLVLTMNDGRKLLLDTLQDGVVSVEQGIKVIKENGTLRYEGKGVGNIYNTATTNRGRRYRVQLPDGSEVWLNAGSEIRYPLNFEKGIRLVELKGEAYFDIVQQAKAPFMVKVDGVEVNVLGTRFTINAYADEPAIATTLIEGSVSVHAGGKQSLLKPNQAAIKPRSTEELKVVEVDADNATGWLKNKFVFDNMKLDEIMRSIERWYGITVVYADNVNRNIVFTGSTPMNQNLSEVIKVLSLSGIHCVLKENTLYVK</sequence>
<organism evidence="4 5">
    <name type="scientific">Filimonas lacunae</name>
    <dbReference type="NCBI Taxonomy" id="477680"/>
    <lineage>
        <taxon>Bacteria</taxon>
        <taxon>Pseudomonadati</taxon>
        <taxon>Bacteroidota</taxon>
        <taxon>Chitinophagia</taxon>
        <taxon>Chitinophagales</taxon>
        <taxon>Chitinophagaceae</taxon>
        <taxon>Filimonas</taxon>
    </lineage>
</organism>
<feature type="domain" description="Protein FecR C-terminal" evidence="3">
    <location>
        <begin position="314"/>
        <end position="382"/>
    </location>
</feature>
<evidence type="ECO:0000313" key="4">
    <source>
        <dbReference type="EMBL" id="SIT30008.1"/>
    </source>
</evidence>
<dbReference type="OrthoDB" id="1099963at2"/>
<dbReference type="InterPro" id="IPR012373">
    <property type="entry name" value="Ferrdict_sens_TM"/>
</dbReference>
<dbReference type="STRING" id="477680.SAMN05421788_109104"/>
<keyword evidence="5" id="KW-1185">Reference proteome</keyword>
<dbReference type="EMBL" id="FTOR01000009">
    <property type="protein sequence ID" value="SIT30008.1"/>
    <property type="molecule type" value="Genomic_DNA"/>
</dbReference>
<name>A0A1N7R4D4_9BACT</name>
<dbReference type="PANTHER" id="PTHR30273">
    <property type="entry name" value="PERIPLASMIC SIGNAL SENSOR AND SIGMA FACTOR ACTIVATOR FECR-RELATED"/>
    <property type="match status" value="1"/>
</dbReference>
<keyword evidence="1" id="KW-0472">Membrane</keyword>
<feature type="domain" description="FecR protein" evidence="2">
    <location>
        <begin position="177"/>
        <end position="271"/>
    </location>
</feature>
<dbReference type="Gene3D" id="2.60.120.1440">
    <property type="match status" value="1"/>
</dbReference>
<dbReference type="GO" id="GO:0016989">
    <property type="term" value="F:sigma factor antagonist activity"/>
    <property type="evidence" value="ECO:0007669"/>
    <property type="project" value="TreeGrafter"/>
</dbReference>
<dbReference type="InterPro" id="IPR032508">
    <property type="entry name" value="FecR_C"/>
</dbReference>
<evidence type="ECO:0000256" key="1">
    <source>
        <dbReference type="SAM" id="Phobius"/>
    </source>
</evidence>
<dbReference type="AlphaFoldDB" id="A0A1N7R4D4"/>
<dbReference type="Pfam" id="PF16344">
    <property type="entry name" value="FecR_C"/>
    <property type="match status" value="1"/>
</dbReference>
<dbReference type="Proteomes" id="UP000186917">
    <property type="component" value="Unassembled WGS sequence"/>
</dbReference>
<dbReference type="Pfam" id="PF04773">
    <property type="entry name" value="FecR"/>
    <property type="match status" value="1"/>
</dbReference>
<keyword evidence="1" id="KW-0812">Transmembrane</keyword>
<evidence type="ECO:0000313" key="5">
    <source>
        <dbReference type="Proteomes" id="UP000186917"/>
    </source>
</evidence>
<proteinExistence type="predicted"/>
<evidence type="ECO:0000259" key="3">
    <source>
        <dbReference type="Pfam" id="PF16344"/>
    </source>
</evidence>